<keyword evidence="2" id="KW-1185">Reference proteome</keyword>
<sequence>MKLHHLFCLSATLFLLSCKKEKVDETVTEIKVDTITKVQQKSTEKELEKLTSDFIKRKQEIQEKLKKAAPLEANALYEALVKENGAELLAIEKLEEHFINNYYSYFYNEEKQITPPDSIQKKVDLLTKTKLEVWDVGEGIVEIRTLPSYYIDIFKSRVTEDYKEFIAINAEEDKELFVNDAALAVELGEAGRRVINWEKFIAKYPDSKLIERAKSIYLFYQDAYLFGFDNTPVKDYQTRELYKENLDDFKKFVAKYPESPTTRLIQIVINNTGTHDELSEIINKEQQNMGLDTTPYGDSE</sequence>
<dbReference type="PROSITE" id="PS51257">
    <property type="entry name" value="PROKAR_LIPOPROTEIN"/>
    <property type="match status" value="1"/>
</dbReference>
<gene>
    <name evidence="1" type="ORF">AAEO56_07460</name>
</gene>
<dbReference type="EMBL" id="JBBYHR010000003">
    <property type="protein sequence ID" value="MEL1244090.1"/>
    <property type="molecule type" value="Genomic_DNA"/>
</dbReference>
<organism evidence="1 2">
    <name type="scientific">Flavobacterium arundinis</name>
    <dbReference type="NCBI Taxonomy" id="3139143"/>
    <lineage>
        <taxon>Bacteria</taxon>
        <taxon>Pseudomonadati</taxon>
        <taxon>Bacteroidota</taxon>
        <taxon>Flavobacteriia</taxon>
        <taxon>Flavobacteriales</taxon>
        <taxon>Flavobacteriaceae</taxon>
        <taxon>Flavobacterium</taxon>
    </lineage>
</organism>
<evidence type="ECO:0008006" key="3">
    <source>
        <dbReference type="Google" id="ProtNLM"/>
    </source>
</evidence>
<evidence type="ECO:0000313" key="2">
    <source>
        <dbReference type="Proteomes" id="UP001464555"/>
    </source>
</evidence>
<name>A0ABU9HW19_9FLAO</name>
<dbReference type="Proteomes" id="UP001464555">
    <property type="component" value="Unassembled WGS sequence"/>
</dbReference>
<comment type="caution">
    <text evidence="1">The sequence shown here is derived from an EMBL/GenBank/DDBJ whole genome shotgun (WGS) entry which is preliminary data.</text>
</comment>
<dbReference type="RefSeq" id="WP_341696401.1">
    <property type="nucleotide sequence ID" value="NZ_JBBYHR010000003.1"/>
</dbReference>
<evidence type="ECO:0000313" key="1">
    <source>
        <dbReference type="EMBL" id="MEL1244090.1"/>
    </source>
</evidence>
<reference evidence="1 2" key="1">
    <citation type="submission" date="2024-04" db="EMBL/GenBank/DDBJ databases">
        <title>Flavobacterium sp. DGU11 16S ribosomal RNA gene Genome sequencing and assembly.</title>
        <authorList>
            <person name="Park S."/>
        </authorList>
    </citation>
    <scope>NUCLEOTIDE SEQUENCE [LARGE SCALE GENOMIC DNA]</scope>
    <source>
        <strain evidence="1 2">DGU11</strain>
    </source>
</reference>
<proteinExistence type="predicted"/>
<protein>
    <recommendedName>
        <fullName evidence="3">Beta-barrel assembly machine subunit BamD</fullName>
    </recommendedName>
</protein>
<accession>A0ABU9HW19</accession>